<name>A0A1F7GWR1_9BACT</name>
<comment type="caution">
    <text evidence="1">The sequence shown here is derived from an EMBL/GenBank/DDBJ whole genome shotgun (WGS) entry which is preliminary data.</text>
</comment>
<evidence type="ECO:0000313" key="1">
    <source>
        <dbReference type="EMBL" id="OGK23361.1"/>
    </source>
</evidence>
<organism evidence="1 2">
    <name type="scientific">Candidatus Roizmanbacteria bacterium RIFCSPHIGHO2_02_FULL_38_11</name>
    <dbReference type="NCBI Taxonomy" id="1802039"/>
    <lineage>
        <taxon>Bacteria</taxon>
        <taxon>Candidatus Roizmaniibacteriota</taxon>
    </lineage>
</organism>
<proteinExistence type="predicted"/>
<dbReference type="AlphaFoldDB" id="A0A1F7GWR1"/>
<evidence type="ECO:0000313" key="2">
    <source>
        <dbReference type="Proteomes" id="UP000177913"/>
    </source>
</evidence>
<dbReference type="Proteomes" id="UP000177913">
    <property type="component" value="Unassembled WGS sequence"/>
</dbReference>
<protein>
    <submittedName>
        <fullName evidence="1">Uncharacterized protein</fullName>
    </submittedName>
</protein>
<gene>
    <name evidence="1" type="ORF">A3C25_06515</name>
</gene>
<dbReference type="EMBL" id="MFZO01000048">
    <property type="protein sequence ID" value="OGK23361.1"/>
    <property type="molecule type" value="Genomic_DNA"/>
</dbReference>
<accession>A0A1F7GWR1</accession>
<reference evidence="1 2" key="1">
    <citation type="journal article" date="2016" name="Nat. Commun.">
        <title>Thousands of microbial genomes shed light on interconnected biogeochemical processes in an aquifer system.</title>
        <authorList>
            <person name="Anantharaman K."/>
            <person name="Brown C.T."/>
            <person name="Hug L.A."/>
            <person name="Sharon I."/>
            <person name="Castelle C.J."/>
            <person name="Probst A.J."/>
            <person name="Thomas B.C."/>
            <person name="Singh A."/>
            <person name="Wilkins M.J."/>
            <person name="Karaoz U."/>
            <person name="Brodie E.L."/>
            <person name="Williams K.H."/>
            <person name="Hubbard S.S."/>
            <person name="Banfield J.F."/>
        </authorList>
    </citation>
    <scope>NUCLEOTIDE SEQUENCE [LARGE SCALE GENOMIC DNA]</scope>
</reference>
<sequence length="313" mass="35631">MPTERLNQYSKPRLREPRALNRLARRFIVWLYTHARIAPAEVVNIDNSLERASELLNQGYGLWILGTHFSKREGFDMDILPAQFIPELNSRILVSPISLHQRLDHPHMIDFVSWLTAATITPVVNADAMKENNRNEAERRLKREITLGEGVRPYARLVGEATRKGGAAAIAPQAGRRTSLELSQAKAKTVEYLLALSKTERDSKLAFLFMSMSPMEKVDYEEIKDSFNLKMKYKITFATLTLSEIYDLLDKVNERLAISPIEEKKQLTIDELILIILSLPISPDYNKIDPAYADLLASTIEIDAMEAIPTQHE</sequence>